<gene>
    <name evidence="1" type="ORF">NC653_012487</name>
</gene>
<dbReference type="AlphaFoldDB" id="A0AAD6QS88"/>
<accession>A0AAD6QS88</accession>
<name>A0AAD6QS88_9ROSI</name>
<evidence type="ECO:0000313" key="1">
    <source>
        <dbReference type="EMBL" id="KAJ6995654.1"/>
    </source>
</evidence>
<comment type="caution">
    <text evidence="1">The sequence shown here is derived from an EMBL/GenBank/DDBJ whole genome shotgun (WGS) entry which is preliminary data.</text>
</comment>
<sequence length="74" mass="8196">MPFFSYYYSLPLSQNQEKAVESGMMVIHLMRVEDLGTGSLCSLDAGTATCRVWQCAESDKRGDAALGFWALFPP</sequence>
<organism evidence="1 2">
    <name type="scientific">Populus alba x Populus x berolinensis</name>
    <dbReference type="NCBI Taxonomy" id="444605"/>
    <lineage>
        <taxon>Eukaryota</taxon>
        <taxon>Viridiplantae</taxon>
        <taxon>Streptophyta</taxon>
        <taxon>Embryophyta</taxon>
        <taxon>Tracheophyta</taxon>
        <taxon>Spermatophyta</taxon>
        <taxon>Magnoliopsida</taxon>
        <taxon>eudicotyledons</taxon>
        <taxon>Gunneridae</taxon>
        <taxon>Pentapetalae</taxon>
        <taxon>rosids</taxon>
        <taxon>fabids</taxon>
        <taxon>Malpighiales</taxon>
        <taxon>Salicaceae</taxon>
        <taxon>Saliceae</taxon>
        <taxon>Populus</taxon>
    </lineage>
</organism>
<dbReference type="Proteomes" id="UP001164929">
    <property type="component" value="Chromosome 5"/>
</dbReference>
<keyword evidence="2" id="KW-1185">Reference proteome</keyword>
<protein>
    <submittedName>
        <fullName evidence="1">Uncharacterized protein</fullName>
    </submittedName>
</protein>
<evidence type="ECO:0000313" key="2">
    <source>
        <dbReference type="Proteomes" id="UP001164929"/>
    </source>
</evidence>
<reference evidence="1" key="1">
    <citation type="journal article" date="2023" name="Mol. Ecol. Resour.">
        <title>Chromosome-level genome assembly of a triploid poplar Populus alba 'Berolinensis'.</title>
        <authorList>
            <person name="Chen S."/>
            <person name="Yu Y."/>
            <person name="Wang X."/>
            <person name="Wang S."/>
            <person name="Zhang T."/>
            <person name="Zhou Y."/>
            <person name="He R."/>
            <person name="Meng N."/>
            <person name="Wang Y."/>
            <person name="Liu W."/>
            <person name="Liu Z."/>
            <person name="Liu J."/>
            <person name="Guo Q."/>
            <person name="Huang H."/>
            <person name="Sederoff R.R."/>
            <person name="Wang G."/>
            <person name="Qu G."/>
            <person name="Chen S."/>
        </authorList>
    </citation>
    <scope>NUCLEOTIDE SEQUENCE</scope>
    <source>
        <strain evidence="1">SC-2020</strain>
    </source>
</reference>
<dbReference type="EMBL" id="JAQIZT010000005">
    <property type="protein sequence ID" value="KAJ6995654.1"/>
    <property type="molecule type" value="Genomic_DNA"/>
</dbReference>
<proteinExistence type="predicted"/>